<feature type="non-terminal residue" evidence="1">
    <location>
        <position position="1"/>
    </location>
</feature>
<organism evidence="1 2">
    <name type="scientific">Gossypium harknessii</name>
    <dbReference type="NCBI Taxonomy" id="34285"/>
    <lineage>
        <taxon>Eukaryota</taxon>
        <taxon>Viridiplantae</taxon>
        <taxon>Streptophyta</taxon>
        <taxon>Embryophyta</taxon>
        <taxon>Tracheophyta</taxon>
        <taxon>Spermatophyta</taxon>
        <taxon>Magnoliopsida</taxon>
        <taxon>eudicotyledons</taxon>
        <taxon>Gunneridae</taxon>
        <taxon>Pentapetalae</taxon>
        <taxon>rosids</taxon>
        <taxon>malvids</taxon>
        <taxon>Malvales</taxon>
        <taxon>Malvaceae</taxon>
        <taxon>Malvoideae</taxon>
        <taxon>Gossypium</taxon>
    </lineage>
</organism>
<proteinExistence type="predicted"/>
<dbReference type="Proteomes" id="UP000593560">
    <property type="component" value="Unassembled WGS sequence"/>
</dbReference>
<sequence length="64" mass="7112">MSETLSLVDFVVWKNPMAANNGVDETVTKESYKAKLMGVSLKLDVNVSMEEDFVLEAEDVAIEM</sequence>
<protein>
    <submittedName>
        <fullName evidence="1">Uncharacterized protein</fullName>
    </submittedName>
</protein>
<keyword evidence="2" id="KW-1185">Reference proteome</keyword>
<dbReference type="OrthoDB" id="1001345at2759"/>
<comment type="caution">
    <text evidence="1">The sequence shown here is derived from an EMBL/GenBank/DDBJ whole genome shotgun (WGS) entry which is preliminary data.</text>
</comment>
<dbReference type="AlphaFoldDB" id="A0A7J9HI85"/>
<name>A0A7J9HI85_9ROSI</name>
<dbReference type="EMBL" id="JABFAD010000009">
    <property type="protein sequence ID" value="MBA0809539.1"/>
    <property type="molecule type" value="Genomic_DNA"/>
</dbReference>
<gene>
    <name evidence="1" type="ORF">Gohar_025184</name>
</gene>
<reference evidence="1 2" key="1">
    <citation type="journal article" date="2019" name="Genome Biol. Evol.">
        <title>Insights into the evolution of the New World diploid cottons (Gossypium, subgenus Houzingenia) based on genome sequencing.</title>
        <authorList>
            <person name="Grover C.E."/>
            <person name="Arick M.A. 2nd"/>
            <person name="Thrash A."/>
            <person name="Conover J.L."/>
            <person name="Sanders W.S."/>
            <person name="Peterson D.G."/>
            <person name="Frelichowski J.E."/>
            <person name="Scheffler J.A."/>
            <person name="Scheffler B.E."/>
            <person name="Wendel J.F."/>
        </authorList>
    </citation>
    <scope>NUCLEOTIDE SEQUENCE [LARGE SCALE GENOMIC DNA]</scope>
    <source>
        <strain evidence="1">0</strain>
        <tissue evidence="1">Leaf</tissue>
    </source>
</reference>
<evidence type="ECO:0000313" key="2">
    <source>
        <dbReference type="Proteomes" id="UP000593560"/>
    </source>
</evidence>
<accession>A0A7J9HI85</accession>
<evidence type="ECO:0000313" key="1">
    <source>
        <dbReference type="EMBL" id="MBA0809539.1"/>
    </source>
</evidence>